<keyword evidence="1" id="KW-1133">Transmembrane helix</keyword>
<name>A0A242MJX4_CABSO</name>
<gene>
    <name evidence="2" type="ORF">PAMC26577_23710</name>
</gene>
<keyword evidence="1" id="KW-0472">Membrane</keyword>
<evidence type="ECO:0000313" key="3">
    <source>
        <dbReference type="Proteomes" id="UP000195221"/>
    </source>
</evidence>
<feature type="transmembrane region" description="Helical" evidence="1">
    <location>
        <begin position="21"/>
        <end position="37"/>
    </location>
</feature>
<proteinExistence type="predicted"/>
<sequence>MPCAIIRRALNYLQEVSETRILWMVFVPGFTVSFPVFG</sequence>
<evidence type="ECO:0000256" key="1">
    <source>
        <dbReference type="SAM" id="Phobius"/>
    </source>
</evidence>
<dbReference type="Proteomes" id="UP000195221">
    <property type="component" value="Unassembled WGS sequence"/>
</dbReference>
<dbReference type="AlphaFoldDB" id="A0A242MJX4"/>
<accession>A0A242MJX4</accession>
<organism evidence="2 3">
    <name type="scientific">Caballeronia sordidicola</name>
    <name type="common">Burkholderia sordidicola</name>
    <dbReference type="NCBI Taxonomy" id="196367"/>
    <lineage>
        <taxon>Bacteria</taxon>
        <taxon>Pseudomonadati</taxon>
        <taxon>Pseudomonadota</taxon>
        <taxon>Betaproteobacteria</taxon>
        <taxon>Burkholderiales</taxon>
        <taxon>Burkholderiaceae</taxon>
        <taxon>Caballeronia</taxon>
    </lineage>
</organism>
<dbReference type="EMBL" id="NBTZ01000101">
    <property type="protein sequence ID" value="OTP71461.1"/>
    <property type="molecule type" value="Genomic_DNA"/>
</dbReference>
<comment type="caution">
    <text evidence="2">The sequence shown here is derived from an EMBL/GenBank/DDBJ whole genome shotgun (WGS) entry which is preliminary data.</text>
</comment>
<keyword evidence="1" id="KW-0812">Transmembrane</keyword>
<evidence type="ECO:0000313" key="2">
    <source>
        <dbReference type="EMBL" id="OTP71461.1"/>
    </source>
</evidence>
<protein>
    <submittedName>
        <fullName evidence="2">Uncharacterized protein</fullName>
    </submittedName>
</protein>
<reference evidence="2 3" key="1">
    <citation type="submission" date="2017-03" db="EMBL/GenBank/DDBJ databases">
        <title>Genome analysis of strain PAMC 26577.</title>
        <authorList>
            <person name="Oh H.-M."/>
            <person name="Yang J.-A."/>
        </authorList>
    </citation>
    <scope>NUCLEOTIDE SEQUENCE [LARGE SCALE GENOMIC DNA]</scope>
    <source>
        <strain evidence="2 3">PAMC 26577</strain>
    </source>
</reference>